<proteinExistence type="predicted"/>
<name>A0A381SQC3_9ZZZZ</name>
<dbReference type="EMBL" id="UINC01003349">
    <property type="protein sequence ID" value="SVA05531.1"/>
    <property type="molecule type" value="Genomic_DNA"/>
</dbReference>
<accession>A0A381SQC3</accession>
<reference evidence="1" key="1">
    <citation type="submission" date="2018-05" db="EMBL/GenBank/DDBJ databases">
        <authorList>
            <person name="Lanie J.A."/>
            <person name="Ng W.-L."/>
            <person name="Kazmierczak K.M."/>
            <person name="Andrzejewski T.M."/>
            <person name="Davidsen T.M."/>
            <person name="Wayne K.J."/>
            <person name="Tettelin H."/>
            <person name="Glass J.I."/>
            <person name="Rusch D."/>
            <person name="Podicherti R."/>
            <person name="Tsui H.-C.T."/>
            <person name="Winkler M.E."/>
        </authorList>
    </citation>
    <scope>NUCLEOTIDE SEQUENCE</scope>
</reference>
<gene>
    <name evidence="1" type="ORF">METZ01_LOCUS58385</name>
</gene>
<dbReference type="AlphaFoldDB" id="A0A381SQC3"/>
<organism evidence="1">
    <name type="scientific">marine metagenome</name>
    <dbReference type="NCBI Taxonomy" id="408172"/>
    <lineage>
        <taxon>unclassified sequences</taxon>
        <taxon>metagenomes</taxon>
        <taxon>ecological metagenomes</taxon>
    </lineage>
</organism>
<evidence type="ECO:0000313" key="1">
    <source>
        <dbReference type="EMBL" id="SVA05531.1"/>
    </source>
</evidence>
<sequence length="38" mass="4241">MSKVNHEAIQIARDLPLHLSHEVHPRLGVTSILKTVSL</sequence>
<protein>
    <submittedName>
        <fullName evidence="1">Uncharacterized protein</fullName>
    </submittedName>
</protein>